<dbReference type="Gene3D" id="3.40.50.150">
    <property type="entry name" value="Vaccinia Virus protein VP39"/>
    <property type="match status" value="1"/>
</dbReference>
<gene>
    <name evidence="1" type="ORF">PSDVSF_24270</name>
</gene>
<dbReference type="Pfam" id="PF13489">
    <property type="entry name" value="Methyltransf_23"/>
    <property type="match status" value="1"/>
</dbReference>
<dbReference type="PANTHER" id="PTHR43861:SF6">
    <property type="entry name" value="METHYLTRANSFERASE TYPE 11"/>
    <property type="match status" value="1"/>
</dbReference>
<name>A0ABM7P880_9BACT</name>
<evidence type="ECO:0000313" key="2">
    <source>
        <dbReference type="Proteomes" id="UP001053296"/>
    </source>
</evidence>
<protein>
    <recommendedName>
        <fullName evidence="3">Class I SAM-dependent methyltransferase</fullName>
    </recommendedName>
</protein>
<reference evidence="1" key="1">
    <citation type="journal article" date="2022" name="Arch. Microbiol.">
        <title>Pseudodesulfovibrio sediminis sp. nov., a mesophilic and neutrophilic sulfate-reducing bacterium isolated from sediment of a brackish lake.</title>
        <authorList>
            <person name="Takahashi A."/>
            <person name="Kojima H."/>
            <person name="Watanabe M."/>
            <person name="Fukui M."/>
        </authorList>
    </citation>
    <scope>NUCLEOTIDE SEQUENCE</scope>
    <source>
        <strain evidence="1">SF6</strain>
    </source>
</reference>
<sequence>MKLEDIRPDGPMFTLLSERRKMIELGSTLFATQPELFSENLSCPLCGSTDREEFGAKGYTRFMRCRQCEMLYLEHEPKDSLRFSNITASPAADAAVETVQVATFEARKKKKFEPILNRLLQDAHSDQPLRILDIGCGSGYFLELVRERTSWQAVGLEMNSKAIEIGRAHGLDIVKGSLEAYKPEEPFDIVVCVGVLAHISNPKKLAMDLGRMVRKNGFLLVRTPNYQGFEYTMLGMSHSHFDPMECIHSFNPVSIAELFRAGGFETVEVTTPGLLDVDVVRQHLRIFPETFTAGPFESQLLYDDSSDMDATRRVFSRFLAGNFMSGLMQAVARKVTG</sequence>
<evidence type="ECO:0008006" key="3">
    <source>
        <dbReference type="Google" id="ProtNLM"/>
    </source>
</evidence>
<dbReference type="InterPro" id="IPR029063">
    <property type="entry name" value="SAM-dependent_MTases_sf"/>
</dbReference>
<dbReference type="Proteomes" id="UP001053296">
    <property type="component" value="Chromosome"/>
</dbReference>
<keyword evidence="2" id="KW-1185">Reference proteome</keyword>
<accession>A0ABM7P880</accession>
<evidence type="ECO:0000313" key="1">
    <source>
        <dbReference type="EMBL" id="BCS89185.1"/>
    </source>
</evidence>
<organism evidence="1 2">
    <name type="scientific">Pseudodesulfovibrio sediminis</name>
    <dbReference type="NCBI Taxonomy" id="2810563"/>
    <lineage>
        <taxon>Bacteria</taxon>
        <taxon>Pseudomonadati</taxon>
        <taxon>Thermodesulfobacteriota</taxon>
        <taxon>Desulfovibrionia</taxon>
        <taxon>Desulfovibrionales</taxon>
        <taxon>Desulfovibrionaceae</taxon>
    </lineage>
</organism>
<dbReference type="PANTHER" id="PTHR43861">
    <property type="entry name" value="TRANS-ACONITATE 2-METHYLTRANSFERASE-RELATED"/>
    <property type="match status" value="1"/>
</dbReference>
<dbReference type="CDD" id="cd02440">
    <property type="entry name" value="AdoMet_MTases"/>
    <property type="match status" value="1"/>
</dbReference>
<proteinExistence type="predicted"/>
<dbReference type="SUPFAM" id="SSF53335">
    <property type="entry name" value="S-adenosyl-L-methionine-dependent methyltransferases"/>
    <property type="match status" value="1"/>
</dbReference>
<dbReference type="EMBL" id="AP024485">
    <property type="protein sequence ID" value="BCS89185.1"/>
    <property type="molecule type" value="Genomic_DNA"/>
</dbReference>